<evidence type="ECO:0000313" key="5">
    <source>
        <dbReference type="Proteomes" id="UP001320326"/>
    </source>
</evidence>
<evidence type="ECO:0000256" key="2">
    <source>
        <dbReference type="ARBA" id="ARBA00022729"/>
    </source>
</evidence>
<keyword evidence="4" id="KW-0449">Lipoprotein</keyword>
<dbReference type="GO" id="GO:0016020">
    <property type="term" value="C:membrane"/>
    <property type="evidence" value="ECO:0007669"/>
    <property type="project" value="InterPro"/>
</dbReference>
<dbReference type="KEGG" id="seme:MIZ01_1038"/>
<keyword evidence="5" id="KW-1185">Reference proteome</keyword>
<proteinExistence type="inferred from homology"/>
<evidence type="ECO:0000256" key="3">
    <source>
        <dbReference type="SAM" id="SignalP"/>
    </source>
</evidence>
<dbReference type="PRINTS" id="PR01805">
    <property type="entry name" value="VACJLIPOPROT"/>
</dbReference>
<evidence type="ECO:0000313" key="4">
    <source>
        <dbReference type="EMBL" id="BCK87266.1"/>
    </source>
</evidence>
<dbReference type="GO" id="GO:0120010">
    <property type="term" value="P:intermembrane phospholipid transfer"/>
    <property type="evidence" value="ECO:0007669"/>
    <property type="project" value="TreeGrafter"/>
</dbReference>
<evidence type="ECO:0000256" key="1">
    <source>
        <dbReference type="ARBA" id="ARBA00010634"/>
    </source>
</evidence>
<comment type="similarity">
    <text evidence="1">Belongs to the MlaA family.</text>
</comment>
<gene>
    <name evidence="4" type="ORF">MIZ01_1038</name>
</gene>
<dbReference type="PANTHER" id="PTHR30035:SF3">
    <property type="entry name" value="INTERMEMBRANE PHOSPHOLIPID TRANSPORT SYSTEM LIPOPROTEIN MLAA"/>
    <property type="match status" value="1"/>
</dbReference>
<dbReference type="Proteomes" id="UP001320326">
    <property type="component" value="Chromosome"/>
</dbReference>
<dbReference type="AlphaFoldDB" id="A0AAN1X9B2"/>
<sequence>MSLMRIFMLLASLLLTACATTKPSSDAQQKDPFESFNRSVFKFNDTLDKAVLKPIAKGYSTVTPTPVKTMVSNFFSNLDDVVVTVNDILQLKFKQAASDGARVIFNTTFGLFGLINVTDRLEKHNEDFGQTLGYWGVPSGPYLVLPVLGPSSIRDSTGLYTDSYVSVISNTRDVPARNSAWAAEGVDARAKLLEQEKVLDEAMIDRYSFFRDAYLMHRQSLVYDGNPPRQKFDDDE</sequence>
<keyword evidence="2 3" id="KW-0732">Signal</keyword>
<feature type="signal peptide" evidence="3">
    <location>
        <begin position="1"/>
        <end position="19"/>
    </location>
</feature>
<protein>
    <submittedName>
        <fullName evidence="4">Phospholipid-binding lipoprotein MlaA</fullName>
    </submittedName>
</protein>
<organism evidence="4 5">
    <name type="scientific">Sideroxyarcus emersonii</name>
    <dbReference type="NCBI Taxonomy" id="2764705"/>
    <lineage>
        <taxon>Bacteria</taxon>
        <taxon>Pseudomonadati</taxon>
        <taxon>Pseudomonadota</taxon>
        <taxon>Betaproteobacteria</taxon>
        <taxon>Nitrosomonadales</taxon>
        <taxon>Gallionellaceae</taxon>
        <taxon>Sideroxyarcus</taxon>
    </lineage>
</organism>
<dbReference type="EMBL" id="AP023423">
    <property type="protein sequence ID" value="BCK87266.1"/>
    <property type="molecule type" value="Genomic_DNA"/>
</dbReference>
<name>A0AAN1X9B2_9PROT</name>
<reference evidence="4 5" key="1">
    <citation type="journal article" date="2022" name="Int. J. Syst. Evol. Microbiol.">
        <title>&lt;i&gt;Sideroxyarcus emersonii&lt;/i&gt; gen. nov. sp. nov., a neutrophilic, microaerobic iron- and thiosulfate-oxidizing bacterium isolated from iron-rich wetland sediment.</title>
        <authorList>
            <person name="Kato S."/>
            <person name="Itoh T."/>
            <person name="Iino T."/>
            <person name="Ohkuma M."/>
        </authorList>
    </citation>
    <scope>NUCLEOTIDE SEQUENCE [LARGE SCALE GENOMIC DNA]</scope>
    <source>
        <strain evidence="4 5">MIZ01</strain>
    </source>
</reference>
<dbReference type="PANTHER" id="PTHR30035">
    <property type="entry name" value="LIPOPROTEIN VACJ-RELATED"/>
    <property type="match status" value="1"/>
</dbReference>
<accession>A0AAN1X9B2</accession>
<dbReference type="PROSITE" id="PS51257">
    <property type="entry name" value="PROKAR_LIPOPROTEIN"/>
    <property type="match status" value="1"/>
</dbReference>
<dbReference type="Pfam" id="PF04333">
    <property type="entry name" value="MlaA"/>
    <property type="match status" value="1"/>
</dbReference>
<feature type="chain" id="PRO_5043043032" evidence="3">
    <location>
        <begin position="20"/>
        <end position="236"/>
    </location>
</feature>
<dbReference type="InterPro" id="IPR007428">
    <property type="entry name" value="MlaA"/>
</dbReference>